<proteinExistence type="inferred from homology"/>
<dbReference type="InterPro" id="IPR036962">
    <property type="entry name" value="Glyco_hydro_3_N_sf"/>
</dbReference>
<evidence type="ECO:0000313" key="7">
    <source>
        <dbReference type="EMBL" id="SPF33688.1"/>
    </source>
</evidence>
<accession>A0A2U3K230</accession>
<evidence type="ECO:0000256" key="5">
    <source>
        <dbReference type="ARBA" id="ARBA00023295"/>
    </source>
</evidence>
<sequence>MTLTDSLAHSRNLGQLLIIGFDGTEMTPRLASLLRRVQPAGVILFARNIRSAPQTWRLLAECQKCVATRLFTCVDLEGGPVDRLRDALEPTPSAADVFATADRRLFRKHGQILGENCRTFGFNVDFAPVLDLAFAASRSVMGSRTVSSNPRETIRYAREFLAGLRTAKVLGCGKHFPGLGEGRLDSHHELPVIDKPLQQLWAEDLLPYRVLHAQLPFVMISHAAYPQVTKEKTPASLSKTWITDILRQQIRYRGLIVSDDLEMGGVRGEASVGQAAVEFIRAGGDSCLICHHEEFVTQACEEFVRTVERDEKFARRAAEAARRVRACKKKWARILHAGGRATRAPSPARVQRLTRRLWEFDEQVRLEKAAL</sequence>
<dbReference type="Pfam" id="PF00933">
    <property type="entry name" value="Glyco_hydro_3"/>
    <property type="match status" value="1"/>
</dbReference>
<dbReference type="Proteomes" id="UP000238701">
    <property type="component" value="Unassembled WGS sequence"/>
</dbReference>
<dbReference type="EC" id="3.2.1.52" evidence="3"/>
<keyword evidence="5 7" id="KW-0326">Glycosidase</keyword>
<organism evidence="7 8">
    <name type="scientific">Candidatus Sulfotelmatobacter kueseliae</name>
    <dbReference type="NCBI Taxonomy" id="2042962"/>
    <lineage>
        <taxon>Bacteria</taxon>
        <taxon>Pseudomonadati</taxon>
        <taxon>Acidobacteriota</taxon>
        <taxon>Terriglobia</taxon>
        <taxon>Terriglobales</taxon>
        <taxon>Candidatus Korobacteraceae</taxon>
        <taxon>Candidatus Sulfotelmatobacter</taxon>
    </lineage>
</organism>
<evidence type="ECO:0000313" key="8">
    <source>
        <dbReference type="Proteomes" id="UP000238701"/>
    </source>
</evidence>
<dbReference type="SUPFAM" id="SSF51445">
    <property type="entry name" value="(Trans)glycosidases"/>
    <property type="match status" value="1"/>
</dbReference>
<dbReference type="InterPro" id="IPR050226">
    <property type="entry name" value="NagZ_Beta-hexosaminidase"/>
</dbReference>
<name>A0A2U3K230_9BACT</name>
<dbReference type="Gene3D" id="3.20.20.300">
    <property type="entry name" value="Glycoside hydrolase, family 3, N-terminal domain"/>
    <property type="match status" value="1"/>
</dbReference>
<dbReference type="NCBIfam" id="NF003740">
    <property type="entry name" value="PRK05337.1"/>
    <property type="match status" value="1"/>
</dbReference>
<dbReference type="PANTHER" id="PTHR30480:SF13">
    <property type="entry name" value="BETA-HEXOSAMINIDASE"/>
    <property type="match status" value="1"/>
</dbReference>
<dbReference type="GO" id="GO:0004563">
    <property type="term" value="F:beta-N-acetylhexosaminidase activity"/>
    <property type="evidence" value="ECO:0007669"/>
    <property type="project" value="UniProtKB-EC"/>
</dbReference>
<evidence type="ECO:0000256" key="3">
    <source>
        <dbReference type="ARBA" id="ARBA00012663"/>
    </source>
</evidence>
<evidence type="ECO:0000256" key="4">
    <source>
        <dbReference type="ARBA" id="ARBA00022801"/>
    </source>
</evidence>
<comment type="catalytic activity">
    <reaction evidence="1">
        <text>Hydrolysis of terminal non-reducing N-acetyl-D-hexosamine residues in N-acetyl-beta-D-hexosaminides.</text>
        <dbReference type="EC" id="3.2.1.52"/>
    </reaction>
</comment>
<dbReference type="AlphaFoldDB" id="A0A2U3K230"/>
<protein>
    <recommendedName>
        <fullName evidence="3">beta-N-acetylhexosaminidase</fullName>
        <ecNumber evidence="3">3.2.1.52</ecNumber>
    </recommendedName>
</protein>
<comment type="similarity">
    <text evidence="2">Belongs to the glycosyl hydrolase 3 family.</text>
</comment>
<dbReference type="GO" id="GO:0009254">
    <property type="term" value="P:peptidoglycan turnover"/>
    <property type="evidence" value="ECO:0007669"/>
    <property type="project" value="TreeGrafter"/>
</dbReference>
<evidence type="ECO:0000259" key="6">
    <source>
        <dbReference type="Pfam" id="PF00933"/>
    </source>
</evidence>
<gene>
    <name evidence="7" type="ORF">SBA1_120062</name>
</gene>
<dbReference type="InterPro" id="IPR001764">
    <property type="entry name" value="Glyco_hydro_3_N"/>
</dbReference>
<dbReference type="InterPro" id="IPR017853">
    <property type="entry name" value="GH"/>
</dbReference>
<feature type="domain" description="Glycoside hydrolase family 3 N-terminal" evidence="6">
    <location>
        <begin position="12"/>
        <end position="311"/>
    </location>
</feature>
<reference evidence="8" key="1">
    <citation type="submission" date="2018-02" db="EMBL/GenBank/DDBJ databases">
        <authorList>
            <person name="Hausmann B."/>
        </authorList>
    </citation>
    <scope>NUCLEOTIDE SEQUENCE [LARGE SCALE GENOMIC DNA]</scope>
    <source>
        <strain evidence="8">Peat soil MAG SbA1</strain>
    </source>
</reference>
<dbReference type="PANTHER" id="PTHR30480">
    <property type="entry name" value="BETA-HEXOSAMINIDASE-RELATED"/>
    <property type="match status" value="1"/>
</dbReference>
<evidence type="ECO:0000256" key="2">
    <source>
        <dbReference type="ARBA" id="ARBA00005336"/>
    </source>
</evidence>
<evidence type="ECO:0000256" key="1">
    <source>
        <dbReference type="ARBA" id="ARBA00001231"/>
    </source>
</evidence>
<keyword evidence="4 7" id="KW-0378">Hydrolase</keyword>
<dbReference type="EMBL" id="OMOD01000024">
    <property type="protein sequence ID" value="SPF33688.1"/>
    <property type="molecule type" value="Genomic_DNA"/>
</dbReference>
<dbReference type="GO" id="GO:0005975">
    <property type="term" value="P:carbohydrate metabolic process"/>
    <property type="evidence" value="ECO:0007669"/>
    <property type="project" value="InterPro"/>
</dbReference>